<dbReference type="GO" id="GO:0003978">
    <property type="term" value="F:UDP-glucose 4-epimerase activity"/>
    <property type="evidence" value="ECO:0007669"/>
    <property type="project" value="UniProtKB-EC"/>
</dbReference>
<dbReference type="PANTHER" id="PTHR43245">
    <property type="entry name" value="BIFUNCTIONAL POLYMYXIN RESISTANCE PROTEIN ARNA"/>
    <property type="match status" value="1"/>
</dbReference>
<feature type="domain" description="NAD-dependent epimerase/dehydratase" evidence="1">
    <location>
        <begin position="11"/>
        <end position="228"/>
    </location>
</feature>
<dbReference type="InterPro" id="IPR001509">
    <property type="entry name" value="Epimerase_deHydtase"/>
</dbReference>
<evidence type="ECO:0000313" key="3">
    <source>
        <dbReference type="Proteomes" id="UP000555393"/>
    </source>
</evidence>
<dbReference type="EMBL" id="JACIIU010000011">
    <property type="protein sequence ID" value="MBB6261728.1"/>
    <property type="molecule type" value="Genomic_DNA"/>
</dbReference>
<protein>
    <submittedName>
        <fullName evidence="2">UDP-glucose 4-epimerase</fullName>
        <ecNumber evidence="2">5.1.3.2</ecNumber>
    </submittedName>
</protein>
<keyword evidence="2" id="KW-0413">Isomerase</keyword>
<proteinExistence type="predicted"/>
<name>A0A841M6G4_9HYPH</name>
<dbReference type="SUPFAM" id="SSF51735">
    <property type="entry name" value="NAD(P)-binding Rossmann-fold domains"/>
    <property type="match status" value="1"/>
</dbReference>
<evidence type="ECO:0000313" key="2">
    <source>
        <dbReference type="EMBL" id="MBB6261728.1"/>
    </source>
</evidence>
<gene>
    <name evidence="2" type="ORF">FHS77_002293</name>
</gene>
<organism evidence="2 3">
    <name type="scientific">Paenochrobactrum gallinarii</name>
    <dbReference type="NCBI Taxonomy" id="643673"/>
    <lineage>
        <taxon>Bacteria</taxon>
        <taxon>Pseudomonadati</taxon>
        <taxon>Pseudomonadota</taxon>
        <taxon>Alphaproteobacteria</taxon>
        <taxon>Hyphomicrobiales</taxon>
        <taxon>Brucellaceae</taxon>
        <taxon>Paenochrobactrum</taxon>
    </lineage>
</organism>
<dbReference type="Proteomes" id="UP000555393">
    <property type="component" value="Unassembled WGS sequence"/>
</dbReference>
<dbReference type="Pfam" id="PF01370">
    <property type="entry name" value="Epimerase"/>
    <property type="match status" value="1"/>
</dbReference>
<dbReference type="InterPro" id="IPR050177">
    <property type="entry name" value="Lipid_A_modif_metabolic_enz"/>
</dbReference>
<dbReference type="RefSeq" id="WP_184223339.1">
    <property type="nucleotide sequence ID" value="NZ_JACIIU010000011.1"/>
</dbReference>
<dbReference type="AlphaFoldDB" id="A0A841M6G4"/>
<dbReference type="PANTHER" id="PTHR43245:SF58">
    <property type="entry name" value="BLL5923 PROTEIN"/>
    <property type="match status" value="1"/>
</dbReference>
<dbReference type="Gene3D" id="3.40.50.720">
    <property type="entry name" value="NAD(P)-binding Rossmann-like Domain"/>
    <property type="match status" value="1"/>
</dbReference>
<dbReference type="EC" id="5.1.3.2" evidence="2"/>
<evidence type="ECO:0000259" key="1">
    <source>
        <dbReference type="Pfam" id="PF01370"/>
    </source>
</evidence>
<comment type="caution">
    <text evidence="2">The sequence shown here is derived from an EMBL/GenBank/DDBJ whole genome shotgun (WGS) entry which is preliminary data.</text>
</comment>
<dbReference type="InterPro" id="IPR036291">
    <property type="entry name" value="NAD(P)-bd_dom_sf"/>
</dbReference>
<reference evidence="2 3" key="1">
    <citation type="submission" date="2020-08" db="EMBL/GenBank/DDBJ databases">
        <title>Genomic Encyclopedia of Type Strains, Phase IV (KMG-IV): sequencing the most valuable type-strain genomes for metagenomic binning, comparative biology and taxonomic classification.</title>
        <authorList>
            <person name="Goeker M."/>
        </authorList>
    </citation>
    <scope>NUCLEOTIDE SEQUENCE [LARGE SCALE GENOMIC DNA]</scope>
    <source>
        <strain evidence="2 3">DSM 22336</strain>
    </source>
</reference>
<keyword evidence="3" id="KW-1185">Reference proteome</keyword>
<accession>A0A841M6G4</accession>
<sequence>MSDVKQKTPRVLVTGATGFIGRALVPFLQSRGYHVKATSRSRHADMAQLPEPDADIKTFEKLVEDCVHVIHLAAIAHVMHELPAETYDKANRLLTEKLAQAAKNKIAGKFVFISSIGVQTGSVREGILTESDDNKPERDYGRAKLLAEDAIHAVYGQDKRFTILRPVLVYGKGAGGNLARLVKLAKLPLPLPFANQTQKRNLLDREALCDAIAHVLATSVTDGETYLVADQSAVTIADIISSLRQGMGRKPMLVPFPHKLLELAANLAGQQKALQALTGPLMVSSQKLAQTGWHAPRDTKARLQKMTKD</sequence>